<dbReference type="PANTHER" id="PTHR32282">
    <property type="entry name" value="BINDING PROTEIN TRANSPEPTIDASE, PUTATIVE-RELATED"/>
    <property type="match status" value="1"/>
</dbReference>
<dbReference type="InterPro" id="IPR012338">
    <property type="entry name" value="Beta-lactam/transpept-like"/>
</dbReference>
<comment type="catalytic activity">
    <reaction evidence="8">
        <text>[GlcNAc-(1-&gt;4)-Mur2Ac(oyl-L-Ala-gamma-D-Glu-L-Lys-D-Ala-D-Ala)](n)-di-trans,octa-cis-undecaprenyl diphosphate + beta-D-GlcNAc-(1-&gt;4)-Mur2Ac(oyl-L-Ala-gamma-D-Glu-L-Lys-D-Ala-D-Ala)-di-trans,octa-cis-undecaprenyl diphosphate = [GlcNAc-(1-&gt;4)-Mur2Ac(oyl-L-Ala-gamma-D-Glu-L-Lys-D-Ala-D-Ala)](n+1)-di-trans,octa-cis-undecaprenyl diphosphate + di-trans,octa-cis-undecaprenyl diphosphate + H(+)</text>
        <dbReference type="Rhea" id="RHEA:23708"/>
        <dbReference type="Rhea" id="RHEA-COMP:9602"/>
        <dbReference type="Rhea" id="RHEA-COMP:9603"/>
        <dbReference type="ChEBI" id="CHEBI:15378"/>
        <dbReference type="ChEBI" id="CHEBI:58405"/>
        <dbReference type="ChEBI" id="CHEBI:60033"/>
        <dbReference type="ChEBI" id="CHEBI:78435"/>
        <dbReference type="EC" id="2.4.99.28"/>
    </reaction>
</comment>
<dbReference type="Pfam" id="PF00912">
    <property type="entry name" value="Transgly"/>
    <property type="match status" value="1"/>
</dbReference>
<keyword evidence="4" id="KW-0808">Transferase</keyword>
<evidence type="ECO:0000256" key="4">
    <source>
        <dbReference type="ARBA" id="ARBA00022679"/>
    </source>
</evidence>
<feature type="domain" description="Penicillin-binding protein transpeptidase" evidence="9">
    <location>
        <begin position="365"/>
        <end position="638"/>
    </location>
</feature>
<sequence length="715" mass="76152">MKEKLTALSTLIAAILVAGVLMSVALLPLAGAAGWGINASSRTMNSNLQDIGYNTSLPLVSTMTDREGEPIAYFYDQYRVPVASDKISQEVKDSIVAIEDRRFYEHSGVDLRGTLRAMVSNVTSGGVAEGASTLDQQYVKNYLYYIAADSHEQAEEAVKTSIPRKLREMKMASEVDQRFSKDEILTRYLNLISYGQGAFGIEAAARTYFGVHASHLTVPQAAFLAGVVQSTAGLDPYAHPDAALQRRNAVLQARVATGTLSQADADRYAQEPLGVLEQPQRLQGGCIGAGDNGFFCDYALQWLEDHGLSQEDIMRGGYTITTTLDATAQQQAVQQSRLRVHPQAEGVASVSSFITPRSSGRSGSATTHDVRAMASSRVYGLDAESKQTVLPLTHSLQGNGAGSVFKIFDAAVALEHGAGLDTKLDVPKRVEVSGMGDGGAAGCLPGMYCVENAADYRPQLTLREALATSPNTPFVELAQTVGMQRIVDLSVDLGLRSYATKGSFSQGVSIAEQMKKDNNASYVLGPTPINPLELSNVAATLADGGRWCEPRPVVKVTDRDGKPMKLTSTPCQQVLERPVADALANALGEDTVKGSAQGAAQATGFGSPISAKTGTTESNMSAAFVGFTPTWAGSTYIFNDGSTTLPLCTSPARQCMNGDMFGGKEAAETFLATTNNLLGYVGAPMLPPFDPRFLAGTNPHGFREAYGHVTAQRRH</sequence>
<dbReference type="RefSeq" id="WP_151843559.1">
    <property type="nucleotide sequence ID" value="NZ_WBZJ01000001.1"/>
</dbReference>
<comment type="caution">
    <text evidence="11">The sequence shown here is derived from an EMBL/GenBank/DDBJ whole genome shotgun (WGS) entry which is preliminary data.</text>
</comment>
<evidence type="ECO:0000256" key="6">
    <source>
        <dbReference type="ARBA" id="ARBA00023268"/>
    </source>
</evidence>
<dbReference type="Pfam" id="PF00905">
    <property type="entry name" value="Transpeptidase"/>
    <property type="match status" value="1"/>
</dbReference>
<evidence type="ECO:0000256" key="3">
    <source>
        <dbReference type="ARBA" id="ARBA00022676"/>
    </source>
</evidence>
<protein>
    <submittedName>
        <fullName evidence="11">Penicillin-binding protein</fullName>
    </submittedName>
</protein>
<evidence type="ECO:0000259" key="10">
    <source>
        <dbReference type="Pfam" id="PF00912"/>
    </source>
</evidence>
<evidence type="ECO:0000256" key="5">
    <source>
        <dbReference type="ARBA" id="ARBA00022801"/>
    </source>
</evidence>
<dbReference type="Gene3D" id="1.10.3810.10">
    <property type="entry name" value="Biosynthetic peptidoglycan transglycosylase-like"/>
    <property type="match status" value="1"/>
</dbReference>
<dbReference type="Proteomes" id="UP000436181">
    <property type="component" value="Unassembled WGS sequence"/>
</dbReference>
<dbReference type="Gene3D" id="3.40.710.10">
    <property type="entry name" value="DD-peptidase/beta-lactamase superfamily"/>
    <property type="match status" value="1"/>
</dbReference>
<dbReference type="InterPro" id="IPR050396">
    <property type="entry name" value="Glycosyltr_51/Transpeptidase"/>
</dbReference>
<keyword evidence="3" id="KW-0328">Glycosyltransferase</keyword>
<keyword evidence="6" id="KW-0511">Multifunctional enzyme</keyword>
<proteinExistence type="predicted"/>
<reference evidence="11 12" key="1">
    <citation type="submission" date="2019-10" db="EMBL/GenBank/DDBJ databases">
        <title>Corynebacterium sp novel species isolated from the respiratory tract of Marmot.</title>
        <authorList>
            <person name="Zhang G."/>
        </authorList>
    </citation>
    <scope>NUCLEOTIDE SEQUENCE [LARGE SCALE GENOMIC DNA]</scope>
    <source>
        <strain evidence="11 12">336</strain>
    </source>
</reference>
<keyword evidence="2" id="KW-0645">Protease</keyword>
<evidence type="ECO:0000313" key="12">
    <source>
        <dbReference type="Proteomes" id="UP000436181"/>
    </source>
</evidence>
<organism evidence="11 12">
    <name type="scientific">Corynebacterium zhongnanshanii</name>
    <dbReference type="NCBI Taxonomy" id="2768834"/>
    <lineage>
        <taxon>Bacteria</taxon>
        <taxon>Bacillati</taxon>
        <taxon>Actinomycetota</taxon>
        <taxon>Actinomycetes</taxon>
        <taxon>Mycobacteriales</taxon>
        <taxon>Corynebacteriaceae</taxon>
        <taxon>Corynebacterium</taxon>
    </lineage>
</organism>
<dbReference type="PANTHER" id="PTHR32282:SF33">
    <property type="entry name" value="PEPTIDOGLYCAN GLYCOSYLTRANSFERASE"/>
    <property type="match status" value="1"/>
</dbReference>
<dbReference type="SUPFAM" id="SSF56601">
    <property type="entry name" value="beta-lactamase/transpeptidase-like"/>
    <property type="match status" value="1"/>
</dbReference>
<dbReference type="InterPro" id="IPR023346">
    <property type="entry name" value="Lysozyme-like_dom_sf"/>
</dbReference>
<evidence type="ECO:0000256" key="8">
    <source>
        <dbReference type="ARBA" id="ARBA00049902"/>
    </source>
</evidence>
<dbReference type="InterPro" id="IPR001264">
    <property type="entry name" value="Glyco_trans_51"/>
</dbReference>
<evidence type="ECO:0000256" key="1">
    <source>
        <dbReference type="ARBA" id="ARBA00022645"/>
    </source>
</evidence>
<dbReference type="InterPro" id="IPR036950">
    <property type="entry name" value="PBP_transglycosylase"/>
</dbReference>
<accession>A0ABQ6VE79</accession>
<evidence type="ECO:0000259" key="9">
    <source>
        <dbReference type="Pfam" id="PF00905"/>
    </source>
</evidence>
<comment type="catalytic activity">
    <reaction evidence="7">
        <text>Preferential cleavage: (Ac)2-L-Lys-D-Ala-|-D-Ala. Also transpeptidation of peptidyl-alanyl moieties that are N-acyl substituents of D-alanine.</text>
        <dbReference type="EC" id="3.4.16.4"/>
    </reaction>
</comment>
<dbReference type="SUPFAM" id="SSF53955">
    <property type="entry name" value="Lysozyme-like"/>
    <property type="match status" value="1"/>
</dbReference>
<evidence type="ECO:0000256" key="7">
    <source>
        <dbReference type="ARBA" id="ARBA00034000"/>
    </source>
</evidence>
<dbReference type="EMBL" id="WBZJ01000001">
    <property type="protein sequence ID" value="KAB3522628.1"/>
    <property type="molecule type" value="Genomic_DNA"/>
</dbReference>
<evidence type="ECO:0000313" key="11">
    <source>
        <dbReference type="EMBL" id="KAB3522628.1"/>
    </source>
</evidence>
<keyword evidence="1" id="KW-0121">Carboxypeptidase</keyword>
<keyword evidence="12" id="KW-1185">Reference proteome</keyword>
<feature type="domain" description="Glycosyl transferase family 51" evidence="10">
    <location>
        <begin position="68"/>
        <end position="252"/>
    </location>
</feature>
<keyword evidence="5" id="KW-0378">Hydrolase</keyword>
<evidence type="ECO:0000256" key="2">
    <source>
        <dbReference type="ARBA" id="ARBA00022670"/>
    </source>
</evidence>
<dbReference type="InterPro" id="IPR001460">
    <property type="entry name" value="PCN-bd_Tpept"/>
</dbReference>
<name>A0ABQ6VE79_9CORY</name>
<gene>
    <name evidence="11" type="ORF">F8377_00060</name>
</gene>